<dbReference type="EMBL" id="QQTP01000026">
    <property type="protein sequence ID" value="RDJ19892.1"/>
    <property type="molecule type" value="Genomic_DNA"/>
</dbReference>
<protein>
    <submittedName>
        <fullName evidence="1">Type II toxin-antitoxin system HicA family toxin</fullName>
    </submittedName>
</protein>
<dbReference type="AlphaFoldDB" id="A0A370KZ52"/>
<evidence type="ECO:0000313" key="1">
    <source>
        <dbReference type="EMBL" id="RDJ19892.1"/>
    </source>
</evidence>
<evidence type="ECO:0000313" key="2">
    <source>
        <dbReference type="Proteomes" id="UP000255207"/>
    </source>
</evidence>
<organism evidence="1 2">
    <name type="scientific">Bosea caraganae</name>
    <dbReference type="NCBI Taxonomy" id="2763117"/>
    <lineage>
        <taxon>Bacteria</taxon>
        <taxon>Pseudomonadati</taxon>
        <taxon>Pseudomonadota</taxon>
        <taxon>Alphaproteobacteria</taxon>
        <taxon>Hyphomicrobiales</taxon>
        <taxon>Boseaceae</taxon>
        <taxon>Bosea</taxon>
    </lineage>
</organism>
<gene>
    <name evidence="1" type="ORF">DWE98_27615</name>
</gene>
<keyword evidence="2" id="KW-1185">Reference proteome</keyword>
<reference evidence="2" key="1">
    <citation type="submission" date="2018-07" db="EMBL/GenBank/DDBJ databases">
        <authorList>
            <person name="Safronova V.I."/>
            <person name="Chirak E.R."/>
            <person name="Sazanova A.L."/>
        </authorList>
    </citation>
    <scope>NUCLEOTIDE SEQUENCE [LARGE SCALE GENOMIC DNA]</scope>
    <source>
        <strain evidence="2">RCAM04685</strain>
    </source>
</reference>
<comment type="caution">
    <text evidence="1">The sequence shown here is derived from an EMBL/GenBank/DDBJ whole genome shotgun (WGS) entry which is preliminary data.</text>
</comment>
<dbReference type="Proteomes" id="UP000255207">
    <property type="component" value="Unassembled WGS sequence"/>
</dbReference>
<name>A0A370KZ52_9HYPH</name>
<dbReference type="RefSeq" id="WP_114832587.1">
    <property type="nucleotide sequence ID" value="NZ_QQTP01000026.1"/>
</dbReference>
<dbReference type="SUPFAM" id="SSF54786">
    <property type="entry name" value="YcfA/nrd intein domain"/>
    <property type="match status" value="1"/>
</dbReference>
<accession>A0A370KZ52</accession>
<proteinExistence type="predicted"/>
<dbReference type="OrthoDB" id="308644at2"/>
<sequence length="86" mass="9666">MARVADLLDRMRRNSVSNWTMADIKSLCDDHGISCEPPTGGGSHYKVAHPRMIAILTIPFRRPIKPVYIRKLVKFVDELRAMSAGS</sequence>